<evidence type="ECO:0000313" key="2">
    <source>
        <dbReference type="Proteomes" id="UP001289615"/>
    </source>
</evidence>
<sequence>MLENIKKKIVKTRKEHECFVCLEVIEKSTDAVYVTAKQDEKHTRFHLHQDCNIAINKNQLVISHGCIKNMSVTEGLQSMSEKICWTCGHYAFGCFVTGEYNKTVQVDGSCDKWCPEGTQGTVTDYGYDDGKNEEWLKDDMSNLNLSILFGRKGKGYEN</sequence>
<proteinExistence type="predicted"/>
<dbReference type="Proteomes" id="UP001289615">
    <property type="component" value="Unassembled WGS sequence"/>
</dbReference>
<organism evidence="1 2">
    <name type="scientific">Lysinibacillus irui</name>
    <dbReference type="NCBI Taxonomy" id="2998077"/>
    <lineage>
        <taxon>Bacteria</taxon>
        <taxon>Bacillati</taxon>
        <taxon>Bacillota</taxon>
        <taxon>Bacilli</taxon>
        <taxon>Bacillales</taxon>
        <taxon>Bacillaceae</taxon>
        <taxon>Lysinibacillus</taxon>
    </lineage>
</organism>
<gene>
    <name evidence="1" type="ORF">U6C28_18550</name>
</gene>
<comment type="caution">
    <text evidence="1">The sequence shown here is derived from an EMBL/GenBank/DDBJ whole genome shotgun (WGS) entry which is preliminary data.</text>
</comment>
<reference evidence="1 2" key="1">
    <citation type="submission" date="2023-12" db="EMBL/GenBank/DDBJ databases">
        <title>Genome comparison identifies genes involved in endophytic behavior of Lysinibacillus irui and provides insights into its role as a plant-growth promoting bacterium.</title>
        <authorList>
            <person name="Hilario S."/>
            <person name="Matos I."/>
            <person name="Goncalves M.F.M."/>
            <person name="Pardo C.A."/>
            <person name="Santos M.J."/>
        </authorList>
    </citation>
    <scope>NUCLEOTIDE SEQUENCE [LARGE SCALE GENOMIC DNA]</scope>
    <source>
        <strain evidence="1 2">B3</strain>
    </source>
</reference>
<name>A0ABU5NQL6_9BACI</name>
<accession>A0ABU5NQL6</accession>
<protein>
    <submittedName>
        <fullName evidence="1">Uncharacterized protein</fullName>
    </submittedName>
</protein>
<keyword evidence="2" id="KW-1185">Reference proteome</keyword>
<evidence type="ECO:0000313" key="1">
    <source>
        <dbReference type="EMBL" id="MEA0978310.1"/>
    </source>
</evidence>
<dbReference type="RefSeq" id="WP_322611971.1">
    <property type="nucleotide sequence ID" value="NZ_JAXLNX010000019.1"/>
</dbReference>
<dbReference type="EMBL" id="JAXUIA010000014">
    <property type="protein sequence ID" value="MEA0978310.1"/>
    <property type="molecule type" value="Genomic_DNA"/>
</dbReference>